<keyword evidence="1" id="KW-0812">Transmembrane</keyword>
<evidence type="ECO:0000313" key="2">
    <source>
        <dbReference type="EMBL" id="QEQ96754.1"/>
    </source>
</evidence>
<sequence>MNTNYQALPAKVKKLLRPMADGSGISLHTKKGMMIKLGGAFVLFLCAQALVLGVMLEGSEATFYRVLAMISAAVGLYLFCQSHRLVFDRATNRVLVQRSAWWRAPQRGDTQRADTVEVLLTRIDNNRRLQVGLLNQLYVFDQPSDAQALMAYLQQQFRVVALEQVSDWPNKHPWQAEDTPSVTAKSVPANTPVDVAETPMSELGLVVPIWSRGALLKLALPIPVFCVLAALVEYGVLL</sequence>
<accession>A0A5P1RAS6</accession>
<gene>
    <name evidence="2" type="ORF">F0U83_08505</name>
</gene>
<evidence type="ECO:0000256" key="1">
    <source>
        <dbReference type="SAM" id="Phobius"/>
    </source>
</evidence>
<organism evidence="2 3">
    <name type="scientific">Neptunomonas concharum</name>
    <dbReference type="NCBI Taxonomy" id="1031538"/>
    <lineage>
        <taxon>Bacteria</taxon>
        <taxon>Pseudomonadati</taxon>
        <taxon>Pseudomonadota</taxon>
        <taxon>Gammaproteobacteria</taxon>
        <taxon>Oceanospirillales</taxon>
        <taxon>Oceanospirillaceae</taxon>
        <taxon>Neptunomonas</taxon>
    </lineage>
</organism>
<dbReference type="Proteomes" id="UP000324760">
    <property type="component" value="Chromosome"/>
</dbReference>
<keyword evidence="1" id="KW-1133">Transmembrane helix</keyword>
<keyword evidence="3" id="KW-1185">Reference proteome</keyword>
<dbReference type="AlphaFoldDB" id="A0A5P1RAS6"/>
<reference evidence="2 3" key="1">
    <citation type="journal article" date="2019" name="Biochem. Eng. J.">
        <title>Metabolic engineering of the marine bacteria Neptunomonas concharum for the production of acetoin and meso-2,3-butanediol from acetate.</title>
        <authorList>
            <person name="Li W."/>
            <person name="Pu N."/>
            <person name="Liu C.-X."/>
            <person name="Yuan Q.-P."/>
            <person name="Li Z.-J."/>
        </authorList>
    </citation>
    <scope>NUCLEOTIDE SEQUENCE [LARGE SCALE GENOMIC DNA]</scope>
    <source>
        <strain evidence="2 3">JCM17730</strain>
    </source>
</reference>
<evidence type="ECO:0000313" key="3">
    <source>
        <dbReference type="Proteomes" id="UP000324760"/>
    </source>
</evidence>
<protein>
    <submittedName>
        <fullName evidence="2">Uncharacterized protein</fullName>
    </submittedName>
</protein>
<feature type="transmembrane region" description="Helical" evidence="1">
    <location>
        <begin position="218"/>
        <end position="237"/>
    </location>
</feature>
<dbReference type="RefSeq" id="WP_138987366.1">
    <property type="nucleotide sequence ID" value="NZ_CP043869.1"/>
</dbReference>
<name>A0A5P1RAS6_9GAMM</name>
<dbReference type="OrthoDB" id="6312461at2"/>
<keyword evidence="1" id="KW-0472">Membrane</keyword>
<feature type="transmembrane region" description="Helical" evidence="1">
    <location>
        <begin position="62"/>
        <end position="80"/>
    </location>
</feature>
<feature type="transmembrane region" description="Helical" evidence="1">
    <location>
        <begin position="37"/>
        <end position="56"/>
    </location>
</feature>
<proteinExistence type="predicted"/>
<dbReference type="KEGG" id="ncu:F0U83_08505"/>
<dbReference type="EMBL" id="CP043869">
    <property type="protein sequence ID" value="QEQ96754.1"/>
    <property type="molecule type" value="Genomic_DNA"/>
</dbReference>